<dbReference type="GO" id="GO:0003677">
    <property type="term" value="F:DNA binding"/>
    <property type="evidence" value="ECO:0007669"/>
    <property type="project" value="UniProtKB-KW"/>
</dbReference>
<protein>
    <recommendedName>
        <fullName evidence="4">HTH luxR-type domain-containing protein</fullName>
    </recommendedName>
</protein>
<sequence>MADSPCEWLPVYADTINYRVCDYYRQADNVYDSAAAYRPDLLLVDTTMQNGQGLLLAQQLMLAYPACRTIALLPNCPALIQQAQEYDISGFLPLWPCQDELIQCINAVRQRRRYLSPHIGASMQVDTRRPVSQYTATLSIREKAVLQLLQKGLSNPEIAAQLGVSVTTVNTHKQNIVNKLELKNRRELMVIATALFG</sequence>
<keyword evidence="6" id="KW-1185">Reference proteome</keyword>
<dbReference type="GO" id="GO:0006355">
    <property type="term" value="P:regulation of DNA-templated transcription"/>
    <property type="evidence" value="ECO:0007669"/>
    <property type="project" value="InterPro"/>
</dbReference>
<accession>A0A1S2VD22</accession>
<dbReference type="EMBL" id="MORL01000034">
    <property type="protein sequence ID" value="OIN55828.1"/>
    <property type="molecule type" value="Genomic_DNA"/>
</dbReference>
<dbReference type="SMART" id="SM00421">
    <property type="entry name" value="HTH_LUXR"/>
    <property type="match status" value="1"/>
</dbReference>
<dbReference type="PRINTS" id="PR00038">
    <property type="entry name" value="HTHLUXR"/>
</dbReference>
<evidence type="ECO:0000256" key="3">
    <source>
        <dbReference type="ARBA" id="ARBA00023163"/>
    </source>
</evidence>
<dbReference type="PROSITE" id="PS50043">
    <property type="entry name" value="HTH_LUXR_2"/>
    <property type="match status" value="1"/>
</dbReference>
<dbReference type="AlphaFoldDB" id="A0A1S2VD22"/>
<dbReference type="PANTHER" id="PTHR44688">
    <property type="entry name" value="DNA-BINDING TRANSCRIPTIONAL ACTIVATOR DEVR_DOSR"/>
    <property type="match status" value="1"/>
</dbReference>
<evidence type="ECO:0000313" key="6">
    <source>
        <dbReference type="Proteomes" id="UP000181790"/>
    </source>
</evidence>
<dbReference type="Gene3D" id="1.10.10.10">
    <property type="entry name" value="Winged helix-like DNA-binding domain superfamily/Winged helix DNA-binding domain"/>
    <property type="match status" value="1"/>
</dbReference>
<dbReference type="Proteomes" id="UP000181790">
    <property type="component" value="Unassembled WGS sequence"/>
</dbReference>
<evidence type="ECO:0000256" key="2">
    <source>
        <dbReference type="ARBA" id="ARBA00023125"/>
    </source>
</evidence>
<dbReference type="InterPro" id="IPR016032">
    <property type="entry name" value="Sig_transdc_resp-reg_C-effctor"/>
</dbReference>
<dbReference type="PROSITE" id="PS00622">
    <property type="entry name" value="HTH_LUXR_1"/>
    <property type="match status" value="1"/>
</dbReference>
<gene>
    <name evidence="5" type="ORF">BLX24_28090</name>
</gene>
<dbReference type="InterPro" id="IPR000792">
    <property type="entry name" value="Tscrpt_reg_LuxR_C"/>
</dbReference>
<dbReference type="Gene3D" id="3.40.50.2300">
    <property type="match status" value="1"/>
</dbReference>
<keyword evidence="2" id="KW-0238">DNA-binding</keyword>
<organism evidence="5 6">
    <name type="scientific">Arsenicibacter rosenii</name>
    <dbReference type="NCBI Taxonomy" id="1750698"/>
    <lineage>
        <taxon>Bacteria</taxon>
        <taxon>Pseudomonadati</taxon>
        <taxon>Bacteroidota</taxon>
        <taxon>Cytophagia</taxon>
        <taxon>Cytophagales</taxon>
        <taxon>Spirosomataceae</taxon>
        <taxon>Arsenicibacter</taxon>
    </lineage>
</organism>
<proteinExistence type="predicted"/>
<dbReference type="SUPFAM" id="SSF52172">
    <property type="entry name" value="CheY-like"/>
    <property type="match status" value="1"/>
</dbReference>
<feature type="domain" description="HTH luxR-type" evidence="4">
    <location>
        <begin position="131"/>
        <end position="196"/>
    </location>
</feature>
<dbReference type="PANTHER" id="PTHR44688:SF16">
    <property type="entry name" value="DNA-BINDING TRANSCRIPTIONAL ACTIVATOR DEVR_DOSR"/>
    <property type="match status" value="1"/>
</dbReference>
<comment type="caution">
    <text evidence="5">The sequence shown here is derived from an EMBL/GenBank/DDBJ whole genome shotgun (WGS) entry which is preliminary data.</text>
</comment>
<dbReference type="InterPro" id="IPR011006">
    <property type="entry name" value="CheY-like_superfamily"/>
</dbReference>
<evidence type="ECO:0000256" key="1">
    <source>
        <dbReference type="ARBA" id="ARBA00023015"/>
    </source>
</evidence>
<evidence type="ECO:0000313" key="5">
    <source>
        <dbReference type="EMBL" id="OIN55828.1"/>
    </source>
</evidence>
<keyword evidence="1" id="KW-0805">Transcription regulation</keyword>
<dbReference type="CDD" id="cd06170">
    <property type="entry name" value="LuxR_C_like"/>
    <property type="match status" value="1"/>
</dbReference>
<name>A0A1S2VD22_9BACT</name>
<dbReference type="InterPro" id="IPR036388">
    <property type="entry name" value="WH-like_DNA-bd_sf"/>
</dbReference>
<dbReference type="SUPFAM" id="SSF46894">
    <property type="entry name" value="C-terminal effector domain of the bipartite response regulators"/>
    <property type="match status" value="1"/>
</dbReference>
<evidence type="ECO:0000259" key="4">
    <source>
        <dbReference type="PROSITE" id="PS50043"/>
    </source>
</evidence>
<reference evidence="5 6" key="1">
    <citation type="submission" date="2016-10" db="EMBL/GenBank/DDBJ databases">
        <title>Arsenicibacter rosenii gen. nov., sp. nov., an efficient arsenic-methylating bacterium isolated from an arsenic-contaminated paddy soil.</title>
        <authorList>
            <person name="Huang K."/>
        </authorList>
    </citation>
    <scope>NUCLEOTIDE SEQUENCE [LARGE SCALE GENOMIC DNA]</scope>
    <source>
        <strain evidence="5 6">SM-1</strain>
    </source>
</reference>
<keyword evidence="3" id="KW-0804">Transcription</keyword>
<dbReference type="Pfam" id="PF00196">
    <property type="entry name" value="GerE"/>
    <property type="match status" value="1"/>
</dbReference>